<evidence type="ECO:0000256" key="2">
    <source>
        <dbReference type="SAM" id="SignalP"/>
    </source>
</evidence>
<organism evidence="3 4">
    <name type="scientific">Ascobolus immersus RN42</name>
    <dbReference type="NCBI Taxonomy" id="1160509"/>
    <lineage>
        <taxon>Eukaryota</taxon>
        <taxon>Fungi</taxon>
        <taxon>Dikarya</taxon>
        <taxon>Ascomycota</taxon>
        <taxon>Pezizomycotina</taxon>
        <taxon>Pezizomycetes</taxon>
        <taxon>Pezizales</taxon>
        <taxon>Ascobolaceae</taxon>
        <taxon>Ascobolus</taxon>
    </lineage>
</organism>
<proteinExistence type="predicted"/>
<keyword evidence="4" id="KW-1185">Reference proteome</keyword>
<keyword evidence="1" id="KW-0175">Coiled coil</keyword>
<dbReference type="Proteomes" id="UP000275078">
    <property type="component" value="Unassembled WGS sequence"/>
</dbReference>
<gene>
    <name evidence="3" type="ORF">BJ508DRAFT_364046</name>
</gene>
<keyword evidence="2" id="KW-0732">Signal</keyword>
<feature type="chain" id="PRO_5018167949" evidence="2">
    <location>
        <begin position="22"/>
        <end position="346"/>
    </location>
</feature>
<feature type="signal peptide" evidence="2">
    <location>
        <begin position="1"/>
        <end position="21"/>
    </location>
</feature>
<protein>
    <submittedName>
        <fullName evidence="3">Uncharacterized protein</fullName>
    </submittedName>
</protein>
<dbReference type="AlphaFoldDB" id="A0A3N4HW40"/>
<evidence type="ECO:0000256" key="1">
    <source>
        <dbReference type="SAM" id="Coils"/>
    </source>
</evidence>
<accession>A0A3N4HW40</accession>
<reference evidence="3 4" key="1">
    <citation type="journal article" date="2018" name="Nat. Ecol. Evol.">
        <title>Pezizomycetes genomes reveal the molecular basis of ectomycorrhizal truffle lifestyle.</title>
        <authorList>
            <person name="Murat C."/>
            <person name="Payen T."/>
            <person name="Noel B."/>
            <person name="Kuo A."/>
            <person name="Morin E."/>
            <person name="Chen J."/>
            <person name="Kohler A."/>
            <person name="Krizsan K."/>
            <person name="Balestrini R."/>
            <person name="Da Silva C."/>
            <person name="Montanini B."/>
            <person name="Hainaut M."/>
            <person name="Levati E."/>
            <person name="Barry K.W."/>
            <person name="Belfiori B."/>
            <person name="Cichocki N."/>
            <person name="Clum A."/>
            <person name="Dockter R.B."/>
            <person name="Fauchery L."/>
            <person name="Guy J."/>
            <person name="Iotti M."/>
            <person name="Le Tacon F."/>
            <person name="Lindquist E.A."/>
            <person name="Lipzen A."/>
            <person name="Malagnac F."/>
            <person name="Mello A."/>
            <person name="Molinier V."/>
            <person name="Miyauchi S."/>
            <person name="Poulain J."/>
            <person name="Riccioni C."/>
            <person name="Rubini A."/>
            <person name="Sitrit Y."/>
            <person name="Splivallo R."/>
            <person name="Traeger S."/>
            <person name="Wang M."/>
            <person name="Zifcakova L."/>
            <person name="Wipf D."/>
            <person name="Zambonelli A."/>
            <person name="Paolocci F."/>
            <person name="Nowrousian M."/>
            <person name="Ottonello S."/>
            <person name="Baldrian P."/>
            <person name="Spatafora J.W."/>
            <person name="Henrissat B."/>
            <person name="Nagy L.G."/>
            <person name="Aury J.M."/>
            <person name="Wincker P."/>
            <person name="Grigoriev I.V."/>
            <person name="Bonfante P."/>
            <person name="Martin F.M."/>
        </authorList>
    </citation>
    <scope>NUCLEOTIDE SEQUENCE [LARGE SCALE GENOMIC DNA]</scope>
    <source>
        <strain evidence="3 4">RN42</strain>
    </source>
</reference>
<sequence length="346" mass="38074">MHSVYLTTLLTILAASTVVSGLPSHTRTASRLSPITMQNNRIIEESKQAFLPPIGPQIVCVMAPCGASERARWYNRLPGSGKRAIEPTETRPHSSLDDKIASVTEMVSQLSAAQDSDNDVAVEDTKHAFFLNLCPIRCILGPCCGSKYKRDLEAIASHPHLSLDDKHARVRTMNEELQRIEDEKKAFIHDILSLRTTTIAPLSFTRTNQRREAVDLEDKHAIFCNHITGSGCGGGSSKFRPLIQEILYKRDNMPNAKLPNTWDPLLPTIMKYAAGKRAIQQRSVDLEDKLAVLCNLYTGGGCGGAGELPGLFGGLVYKRDTLPNEKWRSTMPVFSVEQSFGSGGLI</sequence>
<evidence type="ECO:0000313" key="3">
    <source>
        <dbReference type="EMBL" id="RPA78062.1"/>
    </source>
</evidence>
<dbReference type="EMBL" id="ML119716">
    <property type="protein sequence ID" value="RPA78062.1"/>
    <property type="molecule type" value="Genomic_DNA"/>
</dbReference>
<evidence type="ECO:0000313" key="4">
    <source>
        <dbReference type="Proteomes" id="UP000275078"/>
    </source>
</evidence>
<name>A0A3N4HW40_ASCIM</name>
<feature type="coiled-coil region" evidence="1">
    <location>
        <begin position="163"/>
        <end position="190"/>
    </location>
</feature>